<dbReference type="EMBL" id="JAGPXD010000002">
    <property type="protein sequence ID" value="KAH7366848.1"/>
    <property type="molecule type" value="Genomic_DNA"/>
</dbReference>
<accession>A0A8K0TI49</accession>
<sequence length="261" mass="27575">MRLPSLGACPMTGPRIAQPPCDWRIPASLAQVGAAQDGGTPKKWSPRHPGHAMQVHFRAIGGPNVRQIAAIGEMAARLPLSAACLIALRPGLTSSPNHTTAHAAQSHMGGGVGIAPNPWWGWMDIPPLSHHNRKTRLSLQAVPLLRGRRVVDCCWIGHVELKLFEAPGCPMCCLFSFGRRVHGLNLFLFAFSLFHALAVGRVGVGSGSRPACGGISRLTGESLLVGSSKHWGILVREGLLAYSATAAARCMTGAREQGGGS</sequence>
<proteinExistence type="predicted"/>
<organism evidence="1 2">
    <name type="scientific">Plectosphaerella cucumerina</name>
    <dbReference type="NCBI Taxonomy" id="40658"/>
    <lineage>
        <taxon>Eukaryota</taxon>
        <taxon>Fungi</taxon>
        <taxon>Dikarya</taxon>
        <taxon>Ascomycota</taxon>
        <taxon>Pezizomycotina</taxon>
        <taxon>Sordariomycetes</taxon>
        <taxon>Hypocreomycetidae</taxon>
        <taxon>Glomerellales</taxon>
        <taxon>Plectosphaerellaceae</taxon>
        <taxon>Plectosphaerella</taxon>
    </lineage>
</organism>
<evidence type="ECO:0000313" key="2">
    <source>
        <dbReference type="Proteomes" id="UP000813385"/>
    </source>
</evidence>
<keyword evidence="2" id="KW-1185">Reference proteome</keyword>
<protein>
    <submittedName>
        <fullName evidence="1">Uncharacterized protein</fullName>
    </submittedName>
</protein>
<comment type="caution">
    <text evidence="1">The sequence shown here is derived from an EMBL/GenBank/DDBJ whole genome shotgun (WGS) entry which is preliminary data.</text>
</comment>
<reference evidence="1" key="1">
    <citation type="journal article" date="2021" name="Nat. Commun.">
        <title>Genetic determinants of endophytism in the Arabidopsis root mycobiome.</title>
        <authorList>
            <person name="Mesny F."/>
            <person name="Miyauchi S."/>
            <person name="Thiergart T."/>
            <person name="Pickel B."/>
            <person name="Atanasova L."/>
            <person name="Karlsson M."/>
            <person name="Huettel B."/>
            <person name="Barry K.W."/>
            <person name="Haridas S."/>
            <person name="Chen C."/>
            <person name="Bauer D."/>
            <person name="Andreopoulos W."/>
            <person name="Pangilinan J."/>
            <person name="LaButti K."/>
            <person name="Riley R."/>
            <person name="Lipzen A."/>
            <person name="Clum A."/>
            <person name="Drula E."/>
            <person name="Henrissat B."/>
            <person name="Kohler A."/>
            <person name="Grigoriev I.V."/>
            <person name="Martin F.M."/>
            <person name="Hacquard S."/>
        </authorList>
    </citation>
    <scope>NUCLEOTIDE SEQUENCE</scope>
    <source>
        <strain evidence="1">MPI-CAGE-AT-0016</strain>
    </source>
</reference>
<dbReference type="AlphaFoldDB" id="A0A8K0TI49"/>
<evidence type="ECO:0000313" key="1">
    <source>
        <dbReference type="EMBL" id="KAH7366848.1"/>
    </source>
</evidence>
<dbReference type="Proteomes" id="UP000813385">
    <property type="component" value="Unassembled WGS sequence"/>
</dbReference>
<gene>
    <name evidence="1" type="ORF">B0T11DRAFT_48225</name>
</gene>
<name>A0A8K0TI49_9PEZI</name>